<evidence type="ECO:0000256" key="1">
    <source>
        <dbReference type="PIRSR" id="PIRSR605502-1"/>
    </source>
</evidence>
<keyword evidence="1" id="KW-0479">Metal-binding</keyword>
<dbReference type="GO" id="GO:0046872">
    <property type="term" value="F:metal ion binding"/>
    <property type="evidence" value="ECO:0007669"/>
    <property type="project" value="UniProtKB-KW"/>
</dbReference>
<dbReference type="InterPro" id="IPR036705">
    <property type="entry name" value="Ribosyl_crysJ1_sf"/>
</dbReference>
<dbReference type="Pfam" id="PF03747">
    <property type="entry name" value="ADP_ribosyl_GH"/>
    <property type="match status" value="1"/>
</dbReference>
<keyword evidence="3" id="KW-1185">Reference proteome</keyword>
<sequence>MRLTWVQPEDLLLHAFVQAMDEGTDVDDLREEWLAAGGTLDAPVSGAAPTPASAANRALARRLLVEVEARGVVRVESDPEEIFERAAEPPPLPTSASDDRILGAWLGRAAGCLLGKPVEKIPREGIRAILEDLGEWPLTRYFTEVGLDPAIARRHPWNRRSRPTSLRENIAGMPEDDDLNYPLLNLALLETLGQDFTVDDVATAWLANLPAGRVFTAERVAYRNLLQGIEPARAGSTDNPFREWIGALIRGDVFGWTHPGRPQDAAMLAFTDARLSHVREGIYGEMWVAGACAAAVVADDLETVLAAGASCVPADSALLRAIEFGVELGAVPDRDDALDALHDVYGRHHWVHVLNNAATIGWALASAVGPDGRPDFGAAIANAVMAGWDTDSAGATVGSIAGGLAGAAALPRAWVEPLRDRYATSLPGFDGVSFTELAARTQTLARRFA</sequence>
<evidence type="ECO:0000313" key="3">
    <source>
        <dbReference type="Proteomes" id="UP000501058"/>
    </source>
</evidence>
<dbReference type="EMBL" id="CP049865">
    <property type="protein sequence ID" value="QIK71953.1"/>
    <property type="molecule type" value="Genomic_DNA"/>
</dbReference>
<organism evidence="2 3">
    <name type="scientific">Propioniciclava coleopterorum</name>
    <dbReference type="NCBI Taxonomy" id="2714937"/>
    <lineage>
        <taxon>Bacteria</taxon>
        <taxon>Bacillati</taxon>
        <taxon>Actinomycetota</taxon>
        <taxon>Actinomycetes</taxon>
        <taxon>Propionibacteriales</taxon>
        <taxon>Propionibacteriaceae</taxon>
        <taxon>Propioniciclava</taxon>
    </lineage>
</organism>
<dbReference type="Gene3D" id="1.10.4080.10">
    <property type="entry name" value="ADP-ribosylation/Crystallin J1"/>
    <property type="match status" value="1"/>
</dbReference>
<feature type="binding site" evidence="1">
    <location>
        <position position="389"/>
    </location>
    <ligand>
        <name>Mg(2+)</name>
        <dbReference type="ChEBI" id="CHEBI:18420"/>
        <label>1</label>
    </ligand>
</feature>
<evidence type="ECO:0000313" key="2">
    <source>
        <dbReference type="EMBL" id="QIK71953.1"/>
    </source>
</evidence>
<dbReference type="Proteomes" id="UP000501058">
    <property type="component" value="Chromosome"/>
</dbReference>
<dbReference type="GO" id="GO:0016787">
    <property type="term" value="F:hydrolase activity"/>
    <property type="evidence" value="ECO:0007669"/>
    <property type="project" value="UniProtKB-KW"/>
</dbReference>
<comment type="cofactor">
    <cofactor evidence="1">
        <name>Mg(2+)</name>
        <dbReference type="ChEBI" id="CHEBI:18420"/>
    </cofactor>
    <text evidence="1">Binds 2 magnesium ions per subunit.</text>
</comment>
<dbReference type="KEGG" id="prv:G7070_06320"/>
<gene>
    <name evidence="2" type="ORF">G7070_06320</name>
</gene>
<keyword evidence="1" id="KW-0460">Magnesium</keyword>
<dbReference type="InterPro" id="IPR005502">
    <property type="entry name" value="Ribosyl_crysJ1"/>
</dbReference>
<protein>
    <submittedName>
        <fullName evidence="2">ADP-ribosylglycohydrolase family protein</fullName>
    </submittedName>
</protein>
<keyword evidence="2" id="KW-0378">Hydrolase</keyword>
<dbReference type="SUPFAM" id="SSF101478">
    <property type="entry name" value="ADP-ribosylglycohydrolase"/>
    <property type="match status" value="1"/>
</dbReference>
<dbReference type="RefSeq" id="WP_166232841.1">
    <property type="nucleotide sequence ID" value="NZ_CP049865.1"/>
</dbReference>
<dbReference type="AlphaFoldDB" id="A0A6G7Y595"/>
<reference evidence="2 3" key="1">
    <citation type="submission" date="2020-03" db="EMBL/GenBank/DDBJ databases">
        <title>Propioniciclava sp. nov., isolated from Hydrophilus acuminatus.</title>
        <authorList>
            <person name="Hyun D.-W."/>
            <person name="Bae J.-W."/>
        </authorList>
    </citation>
    <scope>NUCLEOTIDE SEQUENCE [LARGE SCALE GENOMIC DNA]</scope>
    <source>
        <strain evidence="2 3">HDW11</strain>
    </source>
</reference>
<feature type="binding site" evidence="1">
    <location>
        <position position="391"/>
    </location>
    <ligand>
        <name>Mg(2+)</name>
        <dbReference type="ChEBI" id="CHEBI:18420"/>
        <label>1</label>
    </ligand>
</feature>
<proteinExistence type="predicted"/>
<name>A0A6G7Y595_9ACTN</name>
<accession>A0A6G7Y595</accession>
<feature type="binding site" evidence="1">
    <location>
        <position position="392"/>
    </location>
    <ligand>
        <name>Mg(2+)</name>
        <dbReference type="ChEBI" id="CHEBI:18420"/>
        <label>1</label>
    </ligand>
</feature>